<dbReference type="EMBL" id="WWNR01000027">
    <property type="protein sequence ID" value="MZQ91324.1"/>
    <property type="molecule type" value="Genomic_DNA"/>
</dbReference>
<organism evidence="3 4">
    <name type="scientific">Frigidibacter albus</name>
    <dbReference type="NCBI Taxonomy" id="1465486"/>
    <lineage>
        <taxon>Bacteria</taxon>
        <taxon>Pseudomonadati</taxon>
        <taxon>Pseudomonadota</taxon>
        <taxon>Alphaproteobacteria</taxon>
        <taxon>Rhodobacterales</taxon>
        <taxon>Paracoccaceae</taxon>
        <taxon>Frigidibacter</taxon>
    </lineage>
</organism>
<dbReference type="PROSITE" id="PS51737">
    <property type="entry name" value="RECOMBINASE_DNA_BIND"/>
    <property type="match status" value="1"/>
</dbReference>
<dbReference type="InterPro" id="IPR011109">
    <property type="entry name" value="DNA_bind_recombinase_dom"/>
</dbReference>
<evidence type="ECO:0000259" key="1">
    <source>
        <dbReference type="PROSITE" id="PS51736"/>
    </source>
</evidence>
<name>A0A6L8VMN8_9RHOB</name>
<accession>A0A6L8VMN8</accession>
<dbReference type="RefSeq" id="WP_161348706.1">
    <property type="nucleotide sequence ID" value="NZ_BMGW01000027.1"/>
</dbReference>
<sequence>MTPALLRTAIYARYSTDLQRDASLDDQIRACREFAARQGLDVVEVYTDRATSGASLMRSGIQKLMRDAGRGRFDVVIAHALDRLSRNQADIATIYQQFQFSDVAIETVSEGSISELHIGLKGTMNAMFLRDLAKKTREGLRGRALNGKSAGGLTFGYRIVRAFAENGEPIRGDREIEPGEAKVVQRIFQDYAKGLSPTRIADALNREGIPGPRGGHWNTSTIHGNRTRGTGIINNEMYIGRQIWDRLTYRKNPATGKRVSFLNDGSELVITEIPELRIIEDELWQAVRQRQGALKSRDTGVPVWDRRRPKFLFSGLMVCGCCGGGFSKVSQDNFGCSASRKKGLSICSNRQVISKAHLENAVLTALEHHLMDPDAVAAFCEAYTAERNRLRASATAGRAGVEKELAQVSRDHGKLVDAIVAGVPAEQVKDRMITLDARRTELQRQLDRIPAEDPVRYHPSMARTYRTRVGALIRGLGDAEGMEAAKEAVRSLVERIVLTPAPDGGPLTIDLQGAIAALLCLATGRPLAEVSRAADLPLVFHPAATGARWSFTPFGAG</sequence>
<dbReference type="SMART" id="SM00857">
    <property type="entry name" value="Resolvase"/>
    <property type="match status" value="1"/>
</dbReference>
<evidence type="ECO:0000313" key="3">
    <source>
        <dbReference type="EMBL" id="MZQ91324.1"/>
    </source>
</evidence>
<dbReference type="Pfam" id="PF07508">
    <property type="entry name" value="Recombinase"/>
    <property type="match status" value="1"/>
</dbReference>
<dbReference type="Gene3D" id="3.40.50.1390">
    <property type="entry name" value="Resolvase, N-terminal catalytic domain"/>
    <property type="match status" value="1"/>
</dbReference>
<feature type="domain" description="Resolvase/invertase-type recombinase catalytic" evidence="1">
    <location>
        <begin position="7"/>
        <end position="155"/>
    </location>
</feature>
<gene>
    <name evidence="3" type="ORF">GS660_19750</name>
</gene>
<comment type="caution">
    <text evidence="3">The sequence shown here is derived from an EMBL/GenBank/DDBJ whole genome shotgun (WGS) entry which is preliminary data.</text>
</comment>
<dbReference type="SUPFAM" id="SSF53041">
    <property type="entry name" value="Resolvase-like"/>
    <property type="match status" value="1"/>
</dbReference>
<protein>
    <submittedName>
        <fullName evidence="3">Recombinase family protein</fullName>
    </submittedName>
</protein>
<dbReference type="InterPro" id="IPR050639">
    <property type="entry name" value="SSR_resolvase"/>
</dbReference>
<dbReference type="Pfam" id="PF00239">
    <property type="entry name" value="Resolvase"/>
    <property type="match status" value="1"/>
</dbReference>
<dbReference type="PANTHER" id="PTHR30461">
    <property type="entry name" value="DNA-INVERTASE FROM LAMBDOID PROPHAGE"/>
    <property type="match status" value="1"/>
</dbReference>
<evidence type="ECO:0000313" key="4">
    <source>
        <dbReference type="Proteomes" id="UP000477083"/>
    </source>
</evidence>
<dbReference type="InterPro" id="IPR036162">
    <property type="entry name" value="Resolvase-like_N_sf"/>
</dbReference>
<dbReference type="PANTHER" id="PTHR30461:SF23">
    <property type="entry name" value="DNA RECOMBINASE-RELATED"/>
    <property type="match status" value="1"/>
</dbReference>
<dbReference type="Proteomes" id="UP000477083">
    <property type="component" value="Unassembled WGS sequence"/>
</dbReference>
<keyword evidence="4" id="KW-1185">Reference proteome</keyword>
<dbReference type="InterPro" id="IPR025827">
    <property type="entry name" value="Zn_ribbon_recom_dom"/>
</dbReference>
<feature type="domain" description="Recombinase" evidence="2">
    <location>
        <begin position="154"/>
        <end position="300"/>
    </location>
</feature>
<reference evidence="3 4" key="1">
    <citation type="submission" date="2020-01" db="EMBL/GenBank/DDBJ databases">
        <title>Frigidibacter albus SP32T (=CGMCC 1.13995T).</title>
        <authorList>
            <person name="Liao X."/>
        </authorList>
    </citation>
    <scope>NUCLEOTIDE SEQUENCE [LARGE SCALE GENOMIC DNA]</scope>
    <source>
        <strain evidence="3 4">SP32</strain>
    </source>
</reference>
<dbReference type="Gene3D" id="3.90.1750.20">
    <property type="entry name" value="Putative Large Serine Recombinase, Chain B, Domain 2"/>
    <property type="match status" value="1"/>
</dbReference>
<evidence type="ECO:0000259" key="2">
    <source>
        <dbReference type="PROSITE" id="PS51737"/>
    </source>
</evidence>
<dbReference type="InterPro" id="IPR038109">
    <property type="entry name" value="DNA_bind_recomb_sf"/>
</dbReference>
<dbReference type="AlphaFoldDB" id="A0A6L8VMN8"/>
<dbReference type="Pfam" id="PF13408">
    <property type="entry name" value="Zn_ribbon_recom"/>
    <property type="match status" value="1"/>
</dbReference>
<dbReference type="CDD" id="cd00338">
    <property type="entry name" value="Ser_Recombinase"/>
    <property type="match status" value="1"/>
</dbReference>
<proteinExistence type="predicted"/>
<dbReference type="OrthoDB" id="7277848at2"/>
<dbReference type="PROSITE" id="PS51736">
    <property type="entry name" value="RECOMBINASES_3"/>
    <property type="match status" value="1"/>
</dbReference>
<dbReference type="GO" id="GO:0003677">
    <property type="term" value="F:DNA binding"/>
    <property type="evidence" value="ECO:0007669"/>
    <property type="project" value="InterPro"/>
</dbReference>
<dbReference type="InterPro" id="IPR006119">
    <property type="entry name" value="Resolv_N"/>
</dbReference>
<dbReference type="GO" id="GO:0000150">
    <property type="term" value="F:DNA strand exchange activity"/>
    <property type="evidence" value="ECO:0007669"/>
    <property type="project" value="InterPro"/>
</dbReference>